<sequence>MIIQQLFHKQRQKSYLRFEFQSKQQLKSNQLIYQHQKIQIQFSQIKKDYTQYEFRIFHHVQNMKSVPYQSKKKSTLSMCLHTYNDQIVSYDGQIEIRINQNLLEYHLKQQDQKFQIIVLLLLE</sequence>
<accession>A0A8S1PT35</accession>
<dbReference type="AlphaFoldDB" id="A0A8S1PT35"/>
<dbReference type="EMBL" id="CAJJDN010000086">
    <property type="protein sequence ID" value="CAD8106447.1"/>
    <property type="molecule type" value="Genomic_DNA"/>
</dbReference>
<evidence type="ECO:0000313" key="1">
    <source>
        <dbReference type="EMBL" id="CAD8106447.1"/>
    </source>
</evidence>
<organism evidence="1 2">
    <name type="scientific">Paramecium sonneborni</name>
    <dbReference type="NCBI Taxonomy" id="65129"/>
    <lineage>
        <taxon>Eukaryota</taxon>
        <taxon>Sar</taxon>
        <taxon>Alveolata</taxon>
        <taxon>Ciliophora</taxon>
        <taxon>Intramacronucleata</taxon>
        <taxon>Oligohymenophorea</taxon>
        <taxon>Peniculida</taxon>
        <taxon>Parameciidae</taxon>
        <taxon>Paramecium</taxon>
    </lineage>
</organism>
<evidence type="ECO:0000313" key="2">
    <source>
        <dbReference type="Proteomes" id="UP000692954"/>
    </source>
</evidence>
<comment type="caution">
    <text evidence="1">The sequence shown here is derived from an EMBL/GenBank/DDBJ whole genome shotgun (WGS) entry which is preliminary data.</text>
</comment>
<keyword evidence="2" id="KW-1185">Reference proteome</keyword>
<dbReference type="Proteomes" id="UP000692954">
    <property type="component" value="Unassembled WGS sequence"/>
</dbReference>
<name>A0A8S1PT35_9CILI</name>
<gene>
    <name evidence="1" type="ORF">PSON_ATCC_30995.1.T0860214</name>
</gene>
<reference evidence="1" key="1">
    <citation type="submission" date="2021-01" db="EMBL/GenBank/DDBJ databases">
        <authorList>
            <consortium name="Genoscope - CEA"/>
            <person name="William W."/>
        </authorList>
    </citation>
    <scope>NUCLEOTIDE SEQUENCE</scope>
</reference>
<protein>
    <submittedName>
        <fullName evidence="1">Uncharacterized protein</fullName>
    </submittedName>
</protein>
<proteinExistence type="predicted"/>